<comment type="caution">
    <text evidence="7">The sequence shown here is derived from an EMBL/GenBank/DDBJ whole genome shotgun (WGS) entry which is preliminary data.</text>
</comment>
<feature type="domain" description="Chitin-binding type-1" evidence="6">
    <location>
        <begin position="170"/>
        <end position="210"/>
    </location>
</feature>
<protein>
    <recommendedName>
        <fullName evidence="6">Chitin-binding type-1 domain-containing protein</fullName>
    </recommendedName>
</protein>
<dbReference type="InterPro" id="IPR001002">
    <property type="entry name" value="Chitin-bd_1"/>
</dbReference>
<dbReference type="PROSITE" id="PS50941">
    <property type="entry name" value="CHIT_BIND_I_2"/>
    <property type="match status" value="2"/>
</dbReference>
<dbReference type="Gene3D" id="3.30.60.10">
    <property type="entry name" value="Endochitinase-like"/>
    <property type="match status" value="3"/>
</dbReference>
<dbReference type="PRINTS" id="PR00451">
    <property type="entry name" value="CHITINBINDNG"/>
</dbReference>
<evidence type="ECO:0000256" key="4">
    <source>
        <dbReference type="SAM" id="MobiDB-lite"/>
    </source>
</evidence>
<dbReference type="STRING" id="1754190.A0A1Y2EX90"/>
<dbReference type="CDD" id="cd00035">
    <property type="entry name" value="ChtBD1"/>
    <property type="match status" value="1"/>
</dbReference>
<dbReference type="InterPro" id="IPR036861">
    <property type="entry name" value="Endochitinase-like_sf"/>
</dbReference>
<feature type="disulfide bond" evidence="3">
    <location>
        <begin position="185"/>
        <end position="199"/>
    </location>
</feature>
<keyword evidence="8" id="KW-1185">Reference proteome</keyword>
<name>A0A1Y2EX90_9FUNG</name>
<dbReference type="PANTHER" id="PTHR47849">
    <property type="entry name" value="CHITIN-BINDING LECTIN 1"/>
    <property type="match status" value="1"/>
</dbReference>
<evidence type="ECO:0000256" key="3">
    <source>
        <dbReference type="PROSITE-ProRule" id="PRU00261"/>
    </source>
</evidence>
<dbReference type="InterPro" id="IPR018371">
    <property type="entry name" value="Chitin-binding_1_CS"/>
</dbReference>
<evidence type="ECO:0000313" key="8">
    <source>
        <dbReference type="Proteomes" id="UP000193920"/>
    </source>
</evidence>
<sequence>MKLLYLLSFVGLAFANIEMFDEPPKGHCNAIYHCPLKKEYRDAGMELSQEENSKLYSKYKECCSFYGHCGTTEEYCQIGCQSGDCDQNFLEVTRRMITCSTYELLGKCDEYCTCPEGQCCSKYGYCGTGEKYCGTGSKTTKSSTSKKTVTTTKNTKTTKSSSPTPSNKVSGECGSEYGSCPKGQCCSKYGWCGTTSKYCSIEQGCQKKYG</sequence>
<feature type="disulfide bond" evidence="3">
    <location>
        <begin position="180"/>
        <end position="192"/>
    </location>
</feature>
<dbReference type="OrthoDB" id="1193027at2759"/>
<feature type="domain" description="Chitin-binding type-1" evidence="6">
    <location>
        <begin position="109"/>
        <end position="144"/>
    </location>
</feature>
<organism evidence="7 8">
    <name type="scientific">Neocallimastix californiae</name>
    <dbReference type="NCBI Taxonomy" id="1754190"/>
    <lineage>
        <taxon>Eukaryota</taxon>
        <taxon>Fungi</taxon>
        <taxon>Fungi incertae sedis</taxon>
        <taxon>Chytridiomycota</taxon>
        <taxon>Chytridiomycota incertae sedis</taxon>
        <taxon>Neocallimastigomycetes</taxon>
        <taxon>Neocallimastigales</taxon>
        <taxon>Neocallimastigaceae</taxon>
        <taxon>Neocallimastix</taxon>
    </lineage>
</organism>
<dbReference type="SUPFAM" id="SSF57016">
    <property type="entry name" value="Plant lectins/antimicrobial peptides"/>
    <property type="match status" value="3"/>
</dbReference>
<reference evidence="7 8" key="1">
    <citation type="submission" date="2016-08" db="EMBL/GenBank/DDBJ databases">
        <title>A Parts List for Fungal Cellulosomes Revealed by Comparative Genomics.</title>
        <authorList>
            <consortium name="DOE Joint Genome Institute"/>
            <person name="Haitjema C.H."/>
            <person name="Gilmore S.P."/>
            <person name="Henske J.K."/>
            <person name="Solomon K.V."/>
            <person name="De Groot R."/>
            <person name="Kuo A."/>
            <person name="Mondo S.J."/>
            <person name="Salamov A.A."/>
            <person name="Labutti K."/>
            <person name="Zhao Z."/>
            <person name="Chiniquy J."/>
            <person name="Barry K."/>
            <person name="Brewer H.M."/>
            <person name="Purvine S.O."/>
            <person name="Wright A.T."/>
            <person name="Boxma B."/>
            <person name="Van Alen T."/>
            <person name="Hackstein J.H."/>
            <person name="Baker S.E."/>
            <person name="Grigoriev I.V."/>
            <person name="O'Malley M.A."/>
        </authorList>
    </citation>
    <scope>NUCLEOTIDE SEQUENCE [LARGE SCALE GENOMIC DNA]</scope>
    <source>
        <strain evidence="7 8">G1</strain>
    </source>
</reference>
<gene>
    <name evidence="7" type="ORF">LY90DRAFT_698874</name>
</gene>
<proteinExistence type="predicted"/>
<dbReference type="PROSITE" id="PS00026">
    <property type="entry name" value="CHIT_BIND_I_1"/>
    <property type="match status" value="1"/>
</dbReference>
<feature type="chain" id="PRO_5012305202" description="Chitin-binding type-1 domain-containing protein" evidence="5">
    <location>
        <begin position="16"/>
        <end position="210"/>
    </location>
</feature>
<keyword evidence="1 3" id="KW-0147">Chitin-binding</keyword>
<feature type="region of interest" description="Disordered" evidence="4">
    <location>
        <begin position="154"/>
        <end position="173"/>
    </location>
</feature>
<feature type="non-terminal residue" evidence="7">
    <location>
        <position position="210"/>
    </location>
</feature>
<evidence type="ECO:0000256" key="1">
    <source>
        <dbReference type="ARBA" id="ARBA00022669"/>
    </source>
</evidence>
<dbReference type="SMART" id="SM00270">
    <property type="entry name" value="ChtBD1"/>
    <property type="match status" value="3"/>
</dbReference>
<evidence type="ECO:0000313" key="7">
    <source>
        <dbReference type="EMBL" id="ORY76203.1"/>
    </source>
</evidence>
<dbReference type="Pfam" id="PF00187">
    <property type="entry name" value="Chitin_bind_1"/>
    <property type="match status" value="2"/>
</dbReference>
<comment type="caution">
    <text evidence="3">Lacks conserved residue(s) required for the propagation of feature annotation.</text>
</comment>
<dbReference type="AlphaFoldDB" id="A0A1Y2EX90"/>
<dbReference type="GO" id="GO:0008061">
    <property type="term" value="F:chitin binding"/>
    <property type="evidence" value="ECO:0007669"/>
    <property type="project" value="UniProtKB-UniRule"/>
</dbReference>
<feature type="signal peptide" evidence="5">
    <location>
        <begin position="1"/>
        <end position="15"/>
    </location>
</feature>
<keyword evidence="2 3" id="KW-1015">Disulfide bond</keyword>
<feature type="disulfide bond" evidence="3">
    <location>
        <begin position="114"/>
        <end position="126"/>
    </location>
</feature>
<accession>A0A1Y2EX90</accession>
<dbReference type="Proteomes" id="UP000193920">
    <property type="component" value="Unassembled WGS sequence"/>
</dbReference>
<dbReference type="EMBL" id="MCOG01000023">
    <property type="protein sequence ID" value="ORY76203.1"/>
    <property type="molecule type" value="Genomic_DNA"/>
</dbReference>
<evidence type="ECO:0000256" key="5">
    <source>
        <dbReference type="SAM" id="SignalP"/>
    </source>
</evidence>
<keyword evidence="5" id="KW-0732">Signal</keyword>
<evidence type="ECO:0000256" key="2">
    <source>
        <dbReference type="ARBA" id="ARBA00023157"/>
    </source>
</evidence>
<feature type="disulfide bond" evidence="3">
    <location>
        <begin position="119"/>
        <end position="133"/>
    </location>
</feature>
<feature type="compositionally biased region" description="Low complexity" evidence="4">
    <location>
        <begin position="154"/>
        <end position="170"/>
    </location>
</feature>
<evidence type="ECO:0000259" key="6">
    <source>
        <dbReference type="PROSITE" id="PS50941"/>
    </source>
</evidence>